<dbReference type="Proteomes" id="UP000033881">
    <property type="component" value="Unassembled WGS sequence"/>
</dbReference>
<evidence type="ECO:0000313" key="1">
    <source>
        <dbReference type="EMBL" id="KKQ98373.1"/>
    </source>
</evidence>
<comment type="caution">
    <text evidence="1">The sequence shown here is derived from an EMBL/GenBank/DDBJ whole genome shotgun (WGS) entry which is preliminary data.</text>
</comment>
<organism evidence="1 2">
    <name type="scientific">Candidatus Woesebacteria bacterium GW2011_GWB1_39_12</name>
    <dbReference type="NCBI Taxonomy" id="1618574"/>
    <lineage>
        <taxon>Bacteria</taxon>
        <taxon>Candidatus Woeseibacteriota</taxon>
    </lineage>
</organism>
<dbReference type="STRING" id="1618574.UT24_C0038G0020"/>
<gene>
    <name evidence="1" type="ORF">UT24_C0038G0020</name>
</gene>
<feature type="non-terminal residue" evidence="1">
    <location>
        <position position="23"/>
    </location>
</feature>
<reference evidence="1 2" key="1">
    <citation type="journal article" date="2015" name="Nature">
        <title>rRNA introns, odd ribosomes, and small enigmatic genomes across a large radiation of phyla.</title>
        <authorList>
            <person name="Brown C.T."/>
            <person name="Hug L.A."/>
            <person name="Thomas B.C."/>
            <person name="Sharon I."/>
            <person name="Castelle C.J."/>
            <person name="Singh A."/>
            <person name="Wilkins M.J."/>
            <person name="Williams K.H."/>
            <person name="Banfield J.F."/>
        </authorList>
    </citation>
    <scope>NUCLEOTIDE SEQUENCE [LARGE SCALE GENOMIC DNA]</scope>
</reference>
<name>A0A0G0M2F4_9BACT</name>
<dbReference type="EMBL" id="LBWB01000038">
    <property type="protein sequence ID" value="KKQ98373.1"/>
    <property type="molecule type" value="Genomic_DNA"/>
</dbReference>
<sequence length="23" mass="2521">MSENGPKYGVNDICHVEGYHGLT</sequence>
<evidence type="ECO:0000313" key="2">
    <source>
        <dbReference type="Proteomes" id="UP000033881"/>
    </source>
</evidence>
<dbReference type="AlphaFoldDB" id="A0A0G0M2F4"/>
<protein>
    <submittedName>
        <fullName evidence="1">Uncharacterized protein</fullName>
    </submittedName>
</protein>
<proteinExistence type="predicted"/>
<accession>A0A0G0M2F4</accession>